<evidence type="ECO:0000313" key="7">
    <source>
        <dbReference type="EMBL" id="MBO2988493.1"/>
    </source>
</evidence>
<accession>A0A939QE34</accession>
<dbReference type="GO" id="GO:0016020">
    <property type="term" value="C:membrane"/>
    <property type="evidence" value="ECO:0007669"/>
    <property type="project" value="InterPro"/>
</dbReference>
<dbReference type="Gene3D" id="3.30.565.10">
    <property type="entry name" value="Histidine kinase-like ATPase, C-terminal domain"/>
    <property type="match status" value="1"/>
</dbReference>
<evidence type="ECO:0000313" key="8">
    <source>
        <dbReference type="Proteomes" id="UP000668403"/>
    </source>
</evidence>
<proteinExistence type="predicted"/>
<evidence type="ECO:0000256" key="2">
    <source>
        <dbReference type="ARBA" id="ARBA00022777"/>
    </source>
</evidence>
<dbReference type="InterPro" id="IPR036890">
    <property type="entry name" value="HATPase_C_sf"/>
</dbReference>
<feature type="transmembrane region" description="Helical" evidence="5">
    <location>
        <begin position="129"/>
        <end position="146"/>
    </location>
</feature>
<dbReference type="InterPro" id="IPR011712">
    <property type="entry name" value="Sig_transdc_His_kin_sub3_dim/P"/>
</dbReference>
<feature type="region of interest" description="Disordered" evidence="4">
    <location>
        <begin position="379"/>
        <end position="399"/>
    </location>
</feature>
<evidence type="ECO:0000256" key="4">
    <source>
        <dbReference type="SAM" id="MobiDB-lite"/>
    </source>
</evidence>
<dbReference type="GO" id="GO:0046983">
    <property type="term" value="F:protein dimerization activity"/>
    <property type="evidence" value="ECO:0007669"/>
    <property type="project" value="InterPro"/>
</dbReference>
<dbReference type="AlphaFoldDB" id="A0A939QE34"/>
<keyword evidence="5" id="KW-0812">Transmembrane</keyword>
<dbReference type="EMBL" id="JAGFBF010000001">
    <property type="protein sequence ID" value="MBO2988493.1"/>
    <property type="molecule type" value="Genomic_DNA"/>
</dbReference>
<evidence type="ECO:0000259" key="6">
    <source>
        <dbReference type="Pfam" id="PF07730"/>
    </source>
</evidence>
<feature type="transmembrane region" description="Helical" evidence="5">
    <location>
        <begin position="57"/>
        <end position="75"/>
    </location>
</feature>
<name>A0A939QE34_9MICO</name>
<comment type="caution">
    <text evidence="7">The sequence shown here is derived from an EMBL/GenBank/DDBJ whole genome shotgun (WGS) entry which is preliminary data.</text>
</comment>
<protein>
    <recommendedName>
        <fullName evidence="6">Signal transduction histidine kinase subgroup 3 dimerisation and phosphoacceptor domain-containing protein</fullName>
    </recommendedName>
</protein>
<evidence type="ECO:0000256" key="1">
    <source>
        <dbReference type="ARBA" id="ARBA00022679"/>
    </source>
</evidence>
<organism evidence="7 8">
    <name type="scientific">Leucobacter tardus</name>
    <dbReference type="NCBI Taxonomy" id="501483"/>
    <lineage>
        <taxon>Bacteria</taxon>
        <taxon>Bacillati</taxon>
        <taxon>Actinomycetota</taxon>
        <taxon>Actinomycetes</taxon>
        <taxon>Micrococcales</taxon>
        <taxon>Microbacteriaceae</taxon>
        <taxon>Leucobacter</taxon>
    </lineage>
</organism>
<feature type="transmembrane region" description="Helical" evidence="5">
    <location>
        <begin position="34"/>
        <end position="51"/>
    </location>
</feature>
<evidence type="ECO:0000256" key="5">
    <source>
        <dbReference type="SAM" id="Phobius"/>
    </source>
</evidence>
<dbReference type="Gene3D" id="1.20.5.1930">
    <property type="match status" value="1"/>
</dbReference>
<dbReference type="Proteomes" id="UP000668403">
    <property type="component" value="Unassembled WGS sequence"/>
</dbReference>
<dbReference type="GO" id="GO:0000155">
    <property type="term" value="F:phosphorelay sensor kinase activity"/>
    <property type="evidence" value="ECO:0007669"/>
    <property type="project" value="InterPro"/>
</dbReference>
<evidence type="ECO:0000256" key="3">
    <source>
        <dbReference type="ARBA" id="ARBA00023012"/>
    </source>
</evidence>
<keyword evidence="1" id="KW-0808">Transferase</keyword>
<dbReference type="Pfam" id="PF07730">
    <property type="entry name" value="HisKA_3"/>
    <property type="match status" value="1"/>
</dbReference>
<feature type="transmembrane region" description="Helical" evidence="5">
    <location>
        <begin position="152"/>
        <end position="171"/>
    </location>
</feature>
<dbReference type="PANTHER" id="PTHR24421">
    <property type="entry name" value="NITRATE/NITRITE SENSOR PROTEIN NARX-RELATED"/>
    <property type="match status" value="1"/>
</dbReference>
<feature type="domain" description="Signal transduction histidine kinase subgroup 3 dimerisation and phosphoacceptor" evidence="6">
    <location>
        <begin position="199"/>
        <end position="259"/>
    </location>
</feature>
<feature type="transmembrane region" description="Helical" evidence="5">
    <location>
        <begin position="106"/>
        <end position="122"/>
    </location>
</feature>
<keyword evidence="3" id="KW-0902">Two-component regulatory system</keyword>
<reference evidence="7" key="1">
    <citation type="submission" date="2021-03" db="EMBL/GenBank/DDBJ databases">
        <title>Leucobacter chromiisoli sp. nov., isolated from chromium-containing soil of chemical plant.</title>
        <authorList>
            <person name="Xu Z."/>
        </authorList>
    </citation>
    <scope>NUCLEOTIDE SEQUENCE</scope>
    <source>
        <strain evidence="7">K 70/01</strain>
    </source>
</reference>
<dbReference type="InterPro" id="IPR050482">
    <property type="entry name" value="Sensor_HK_TwoCompSys"/>
</dbReference>
<keyword evidence="2" id="KW-0418">Kinase</keyword>
<feature type="transmembrane region" description="Helical" evidence="5">
    <location>
        <begin position="82"/>
        <end position="100"/>
    </location>
</feature>
<keyword evidence="5" id="KW-0472">Membrane</keyword>
<keyword evidence="8" id="KW-1185">Reference proteome</keyword>
<dbReference type="RefSeq" id="WP_208235895.1">
    <property type="nucleotide sequence ID" value="NZ_BAAAQU010000001.1"/>
</dbReference>
<sequence>MAEQVQIGPRVSDAAPHDLEVEDPEQSFIHRHRVSFLVLFGMMMVTSFFAGRSVVGMLIALPSLALSAVLFDGWIRGRSARGLFIATGVVAVVTLLAASYLQDNPFGAIASGTVAGIWIASQPHFRKRLMIFATGAIGGLSCVALLSDRPYAMQMILTSVVIAAVWLWSIGDVGEQTRLIRALTRAKDAEQEASLLRQRNRIAADLHDIQGHTLHVIKLKAAVAARVRESDPARAAEELEAIQSLIAESIDQGRQLVNATQRLSLANEAGSAVGLFEASGIAATVTGADAAHADWEADAALVLREATTNILRHAHAERVEVRVRPRSIEIRNDGVPDTLRPQRGLARLAERIADRGGTLEASVADGWFIVRAVGAAGDESPDPFADASTSHESTRKATL</sequence>
<gene>
    <name evidence="7" type="ORF">J4H85_00575</name>
</gene>
<keyword evidence="5" id="KW-1133">Transmembrane helix</keyword>